<dbReference type="AlphaFoldDB" id="A0AA39CLC1"/>
<feature type="non-terminal residue" evidence="1">
    <location>
        <position position="1"/>
    </location>
</feature>
<proteinExistence type="predicted"/>
<comment type="caution">
    <text evidence="1">The sequence shown here is derived from an EMBL/GenBank/DDBJ whole genome shotgun (WGS) entry which is preliminary data.</text>
</comment>
<keyword evidence="2" id="KW-1185">Reference proteome</keyword>
<name>A0AA39CLC1_9EURO</name>
<reference evidence="1" key="1">
    <citation type="submission" date="2022-10" db="EMBL/GenBank/DDBJ databases">
        <title>Culturing micro-colonial fungi from biological soil crusts in the Mojave desert and describing Neophaeococcomyces mojavensis, and introducing the new genera and species Taxawa tesnikishii.</title>
        <authorList>
            <person name="Kurbessoian T."/>
            <person name="Stajich J.E."/>
        </authorList>
    </citation>
    <scope>NUCLEOTIDE SEQUENCE</scope>
    <source>
        <strain evidence="1">TK_41</strain>
    </source>
</reference>
<dbReference type="EMBL" id="JAPDRK010000005">
    <property type="protein sequence ID" value="KAJ9612093.1"/>
    <property type="molecule type" value="Genomic_DNA"/>
</dbReference>
<dbReference type="Proteomes" id="UP001172673">
    <property type="component" value="Unassembled WGS sequence"/>
</dbReference>
<evidence type="ECO:0000313" key="1">
    <source>
        <dbReference type="EMBL" id="KAJ9612093.1"/>
    </source>
</evidence>
<organism evidence="1 2">
    <name type="scientific">Cladophialophora chaetospira</name>
    <dbReference type="NCBI Taxonomy" id="386627"/>
    <lineage>
        <taxon>Eukaryota</taxon>
        <taxon>Fungi</taxon>
        <taxon>Dikarya</taxon>
        <taxon>Ascomycota</taxon>
        <taxon>Pezizomycotina</taxon>
        <taxon>Eurotiomycetes</taxon>
        <taxon>Chaetothyriomycetidae</taxon>
        <taxon>Chaetothyriales</taxon>
        <taxon>Herpotrichiellaceae</taxon>
        <taxon>Cladophialophora</taxon>
    </lineage>
</organism>
<protein>
    <submittedName>
        <fullName evidence="1">Uncharacterized protein</fullName>
    </submittedName>
</protein>
<accession>A0AA39CLC1</accession>
<gene>
    <name evidence="1" type="ORF">H2200_003688</name>
</gene>
<evidence type="ECO:0000313" key="2">
    <source>
        <dbReference type="Proteomes" id="UP001172673"/>
    </source>
</evidence>
<sequence length="323" mass="35657">SRGDIRGGCVLQVYLKGDARREAPNLAASAFSRSGVCTSLLRGPLIVMVGGYSNDYKRDIDMRDARSAADYFSSAYRYSYPDPHLESQLFLGVRVATCEELIRLDVTGNDTYQVFSGWDAIFRAEASQISNLLGIPILVRPNAVPNTTSIVSSGVWSDGMTHDYDSDDEDENDEVQSDDSAAMLLMRNLTCSEAGSQGFGSVPRGCKRACTVWAVRADGLPLPHQHIEALVGYIRERIEPRLNAALAGIANGKVVPDRESVLNSITKAEFQEYFEPLKARKSVEEPGWALIPSPYAMNRGFLRAMDSLKNDICMVRQMARMRV</sequence>